<sequence length="115" mass="13496">MCQKVLGHKKHHHKEWINIETLDRIQETKKKKTAINDSRTRAGKFKAQAKYTEANKQVKKSIETNKQKYMEKLAVTEEKAAGEGNMRQLCDTPKILAGKYNKQERPVKKRRHDNH</sequence>
<evidence type="ECO:0000313" key="3">
    <source>
        <dbReference type="Proteomes" id="UP000279833"/>
    </source>
</evidence>
<accession>A0A183JGS4</accession>
<organism evidence="4">
    <name type="scientific">Schistosoma curassoni</name>
    <dbReference type="NCBI Taxonomy" id="6186"/>
    <lineage>
        <taxon>Eukaryota</taxon>
        <taxon>Metazoa</taxon>
        <taxon>Spiralia</taxon>
        <taxon>Lophotrochozoa</taxon>
        <taxon>Platyhelminthes</taxon>
        <taxon>Trematoda</taxon>
        <taxon>Digenea</taxon>
        <taxon>Strigeidida</taxon>
        <taxon>Schistosomatoidea</taxon>
        <taxon>Schistosomatidae</taxon>
        <taxon>Schistosoma</taxon>
    </lineage>
</organism>
<name>A0A183JGS4_9TREM</name>
<dbReference type="WBParaSite" id="SCUD_0000189601-mRNA-1">
    <property type="protein sequence ID" value="SCUD_0000189601-mRNA-1"/>
    <property type="gene ID" value="SCUD_0000189601"/>
</dbReference>
<dbReference type="AlphaFoldDB" id="A0A183JGS4"/>
<evidence type="ECO:0000313" key="2">
    <source>
        <dbReference type="EMBL" id="VDO70776.1"/>
    </source>
</evidence>
<reference evidence="4" key="1">
    <citation type="submission" date="2016-06" db="UniProtKB">
        <authorList>
            <consortium name="WormBaseParasite"/>
        </authorList>
    </citation>
    <scope>IDENTIFICATION</scope>
</reference>
<evidence type="ECO:0000256" key="1">
    <source>
        <dbReference type="SAM" id="MobiDB-lite"/>
    </source>
</evidence>
<feature type="region of interest" description="Disordered" evidence="1">
    <location>
        <begin position="94"/>
        <end position="115"/>
    </location>
</feature>
<evidence type="ECO:0000313" key="4">
    <source>
        <dbReference type="WBParaSite" id="SCUD_0000189601-mRNA-1"/>
    </source>
</evidence>
<keyword evidence="3" id="KW-1185">Reference proteome</keyword>
<dbReference type="EMBL" id="UZAK01001664">
    <property type="protein sequence ID" value="VDO70776.1"/>
    <property type="molecule type" value="Genomic_DNA"/>
</dbReference>
<protein>
    <submittedName>
        <fullName evidence="4">GN3L_Grn1 domain-containing protein</fullName>
    </submittedName>
</protein>
<reference evidence="2 3" key="2">
    <citation type="submission" date="2018-11" db="EMBL/GenBank/DDBJ databases">
        <authorList>
            <consortium name="Pathogen Informatics"/>
        </authorList>
    </citation>
    <scope>NUCLEOTIDE SEQUENCE [LARGE SCALE GENOMIC DNA]</scope>
    <source>
        <strain evidence="2">Dakar</strain>
        <strain evidence="3">Dakar, Senegal</strain>
    </source>
</reference>
<dbReference type="Proteomes" id="UP000279833">
    <property type="component" value="Unassembled WGS sequence"/>
</dbReference>
<proteinExistence type="predicted"/>
<gene>
    <name evidence="2" type="ORF">SCUD_LOCUS1897</name>
</gene>